<dbReference type="AlphaFoldDB" id="A0A0E9REF5"/>
<organism evidence="1">
    <name type="scientific">Anguilla anguilla</name>
    <name type="common">European freshwater eel</name>
    <name type="synonym">Muraena anguilla</name>
    <dbReference type="NCBI Taxonomy" id="7936"/>
    <lineage>
        <taxon>Eukaryota</taxon>
        <taxon>Metazoa</taxon>
        <taxon>Chordata</taxon>
        <taxon>Craniata</taxon>
        <taxon>Vertebrata</taxon>
        <taxon>Euteleostomi</taxon>
        <taxon>Actinopterygii</taxon>
        <taxon>Neopterygii</taxon>
        <taxon>Teleostei</taxon>
        <taxon>Anguilliformes</taxon>
        <taxon>Anguillidae</taxon>
        <taxon>Anguilla</taxon>
    </lineage>
</organism>
<sequence>MATLAGGKRHLQHPNNSIMIYCPSIIYSDPRLVPSCTILYSKVLS</sequence>
<name>A0A0E9REF5_ANGAN</name>
<accession>A0A0E9REF5</accession>
<evidence type="ECO:0000313" key="1">
    <source>
        <dbReference type="EMBL" id="JAH26840.1"/>
    </source>
</evidence>
<reference evidence="1" key="2">
    <citation type="journal article" date="2015" name="Fish Shellfish Immunol.">
        <title>Early steps in the European eel (Anguilla anguilla)-Vibrio vulnificus interaction in the gills: Role of the RtxA13 toxin.</title>
        <authorList>
            <person name="Callol A."/>
            <person name="Pajuelo D."/>
            <person name="Ebbesson L."/>
            <person name="Teles M."/>
            <person name="MacKenzie S."/>
            <person name="Amaro C."/>
        </authorList>
    </citation>
    <scope>NUCLEOTIDE SEQUENCE</scope>
</reference>
<proteinExistence type="predicted"/>
<dbReference type="EMBL" id="GBXM01081737">
    <property type="protein sequence ID" value="JAH26840.1"/>
    <property type="molecule type" value="Transcribed_RNA"/>
</dbReference>
<reference evidence="1" key="1">
    <citation type="submission" date="2014-11" db="EMBL/GenBank/DDBJ databases">
        <authorList>
            <person name="Amaro Gonzalez C."/>
        </authorList>
    </citation>
    <scope>NUCLEOTIDE SEQUENCE</scope>
</reference>
<protein>
    <submittedName>
        <fullName evidence="1">Uncharacterized protein</fullName>
    </submittedName>
</protein>